<dbReference type="AlphaFoldDB" id="A0A9N9GEN3"/>
<dbReference type="Proteomes" id="UP000789739">
    <property type="component" value="Unassembled WGS sequence"/>
</dbReference>
<proteinExistence type="predicted"/>
<dbReference type="EMBL" id="CAJVPI010001141">
    <property type="protein sequence ID" value="CAG8597078.1"/>
    <property type="molecule type" value="Genomic_DNA"/>
</dbReference>
<gene>
    <name evidence="1" type="ORF">PBRASI_LOCUS7439</name>
</gene>
<evidence type="ECO:0000313" key="2">
    <source>
        <dbReference type="Proteomes" id="UP000789739"/>
    </source>
</evidence>
<protein>
    <submittedName>
        <fullName evidence="1">2196_t:CDS:1</fullName>
    </submittedName>
</protein>
<accession>A0A9N9GEN3</accession>
<keyword evidence="2" id="KW-1185">Reference proteome</keyword>
<sequence>MDVWNASHINRAISHNELASRKSYVGNKTWNRSIEPKDSWSPAPNYRLKNQAFSMSKMPANWVIKS</sequence>
<organism evidence="1 2">
    <name type="scientific">Paraglomus brasilianum</name>
    <dbReference type="NCBI Taxonomy" id="144538"/>
    <lineage>
        <taxon>Eukaryota</taxon>
        <taxon>Fungi</taxon>
        <taxon>Fungi incertae sedis</taxon>
        <taxon>Mucoromycota</taxon>
        <taxon>Glomeromycotina</taxon>
        <taxon>Glomeromycetes</taxon>
        <taxon>Paraglomerales</taxon>
        <taxon>Paraglomeraceae</taxon>
        <taxon>Paraglomus</taxon>
    </lineage>
</organism>
<name>A0A9N9GEN3_9GLOM</name>
<reference evidence="1" key="1">
    <citation type="submission" date="2021-06" db="EMBL/GenBank/DDBJ databases">
        <authorList>
            <person name="Kallberg Y."/>
            <person name="Tangrot J."/>
            <person name="Rosling A."/>
        </authorList>
    </citation>
    <scope>NUCLEOTIDE SEQUENCE</scope>
    <source>
        <strain evidence="1">BR232B</strain>
    </source>
</reference>
<comment type="caution">
    <text evidence="1">The sequence shown here is derived from an EMBL/GenBank/DDBJ whole genome shotgun (WGS) entry which is preliminary data.</text>
</comment>
<evidence type="ECO:0000313" key="1">
    <source>
        <dbReference type="EMBL" id="CAG8597078.1"/>
    </source>
</evidence>